<evidence type="ECO:0000313" key="9">
    <source>
        <dbReference type="WBParaSite" id="ACAC_0001118401-mRNA-1"/>
    </source>
</evidence>
<comment type="subcellular location">
    <subcellularLocation>
        <location evidence="1">Cytoplasm</location>
    </subcellularLocation>
</comment>
<proteinExistence type="inferred from homology"/>
<dbReference type="GO" id="GO:0005524">
    <property type="term" value="F:ATP binding"/>
    <property type="evidence" value="ECO:0007669"/>
    <property type="project" value="UniProtKB-KW"/>
</dbReference>
<evidence type="ECO:0000256" key="1">
    <source>
        <dbReference type="ARBA" id="ARBA00004496"/>
    </source>
</evidence>
<reference evidence="8" key="1">
    <citation type="submission" date="2012-09" db="EMBL/GenBank/DDBJ databases">
        <authorList>
            <person name="Martin A.A."/>
        </authorList>
    </citation>
    <scope>NUCLEOTIDE SEQUENCE</scope>
</reference>
<dbReference type="PROSITE" id="PS00674">
    <property type="entry name" value="AAA"/>
    <property type="match status" value="1"/>
</dbReference>
<reference evidence="9" key="2">
    <citation type="submission" date="2017-02" db="UniProtKB">
        <authorList>
            <consortium name="WormBaseParasite"/>
        </authorList>
    </citation>
    <scope>IDENTIFICATION</scope>
</reference>
<dbReference type="Pfam" id="PF17862">
    <property type="entry name" value="AAA_lid_3"/>
    <property type="match status" value="1"/>
</dbReference>
<dbReference type="InterPro" id="IPR003959">
    <property type="entry name" value="ATPase_AAA_core"/>
</dbReference>
<organism evidence="8 9">
    <name type="scientific">Angiostrongylus cantonensis</name>
    <name type="common">Rat lungworm</name>
    <dbReference type="NCBI Taxonomy" id="6313"/>
    <lineage>
        <taxon>Eukaryota</taxon>
        <taxon>Metazoa</taxon>
        <taxon>Ecdysozoa</taxon>
        <taxon>Nematoda</taxon>
        <taxon>Chromadorea</taxon>
        <taxon>Rhabditida</taxon>
        <taxon>Rhabditina</taxon>
        <taxon>Rhabditomorpha</taxon>
        <taxon>Strongyloidea</taxon>
        <taxon>Metastrongylidae</taxon>
        <taxon>Angiostrongylus</taxon>
    </lineage>
</organism>
<dbReference type="GO" id="GO:0016887">
    <property type="term" value="F:ATP hydrolysis activity"/>
    <property type="evidence" value="ECO:0007669"/>
    <property type="project" value="InterPro"/>
</dbReference>
<keyword evidence="8" id="KW-1185">Reference proteome</keyword>
<dbReference type="CDD" id="cd19511">
    <property type="entry name" value="RecA-like_CDC48_r2-like"/>
    <property type="match status" value="1"/>
</dbReference>
<dbReference type="AlphaFoldDB" id="A0A0K0DIP1"/>
<keyword evidence="4 6" id="KW-0067">ATP-binding</keyword>
<dbReference type="SUPFAM" id="SSF52540">
    <property type="entry name" value="P-loop containing nucleoside triphosphate hydrolases"/>
    <property type="match status" value="2"/>
</dbReference>
<protein>
    <submittedName>
        <fullName evidence="9">AAA domain-containing protein</fullName>
    </submittedName>
</protein>
<dbReference type="STRING" id="6313.A0A0K0DIP1"/>
<dbReference type="Gene3D" id="3.40.50.300">
    <property type="entry name" value="P-loop containing nucleotide triphosphate hydrolases"/>
    <property type="match status" value="2"/>
</dbReference>
<dbReference type="PANTHER" id="PTHR23077">
    <property type="entry name" value="AAA-FAMILY ATPASE"/>
    <property type="match status" value="1"/>
</dbReference>
<dbReference type="GO" id="GO:0005737">
    <property type="term" value="C:cytoplasm"/>
    <property type="evidence" value="ECO:0007669"/>
    <property type="project" value="UniProtKB-SubCell"/>
</dbReference>
<feature type="domain" description="AAA+ ATPase" evidence="7">
    <location>
        <begin position="269"/>
        <end position="419"/>
    </location>
</feature>
<dbReference type="InterPro" id="IPR027417">
    <property type="entry name" value="P-loop_NTPase"/>
</dbReference>
<dbReference type="InterPro" id="IPR050168">
    <property type="entry name" value="AAA_ATPase_domain"/>
</dbReference>
<dbReference type="FunFam" id="3.40.50.300:FF:000567">
    <property type="entry name" value="ATPase, AAA family protein"/>
    <property type="match status" value="1"/>
</dbReference>
<evidence type="ECO:0000256" key="6">
    <source>
        <dbReference type="RuleBase" id="RU003651"/>
    </source>
</evidence>
<evidence type="ECO:0000256" key="2">
    <source>
        <dbReference type="ARBA" id="ARBA00022490"/>
    </source>
</evidence>
<dbReference type="Gene3D" id="1.10.8.60">
    <property type="match status" value="2"/>
</dbReference>
<dbReference type="SMART" id="SM00382">
    <property type="entry name" value="AAA"/>
    <property type="match status" value="2"/>
</dbReference>
<evidence type="ECO:0000256" key="5">
    <source>
        <dbReference type="ARBA" id="ARBA00061477"/>
    </source>
</evidence>
<dbReference type="Proteomes" id="UP000035642">
    <property type="component" value="Unassembled WGS sequence"/>
</dbReference>
<accession>A0A0K0DIP1</accession>
<comment type="similarity">
    <text evidence="5">Belongs to the AAA ATPase family. AFG2 subfamily.</text>
</comment>
<dbReference type="InterPro" id="IPR003960">
    <property type="entry name" value="ATPase_AAA_CS"/>
</dbReference>
<feature type="domain" description="AAA+ ATPase" evidence="7">
    <location>
        <begin position="464"/>
        <end position="601"/>
    </location>
</feature>
<evidence type="ECO:0000259" key="7">
    <source>
        <dbReference type="SMART" id="SM00382"/>
    </source>
</evidence>
<name>A0A0K0DIP1_ANGCA</name>
<keyword evidence="3 6" id="KW-0547">Nucleotide-binding</keyword>
<keyword evidence="2" id="KW-0963">Cytoplasm</keyword>
<dbReference type="InterPro" id="IPR041569">
    <property type="entry name" value="AAA_lid_3"/>
</dbReference>
<evidence type="ECO:0000256" key="4">
    <source>
        <dbReference type="ARBA" id="ARBA00022840"/>
    </source>
</evidence>
<evidence type="ECO:0000313" key="8">
    <source>
        <dbReference type="Proteomes" id="UP000035642"/>
    </source>
</evidence>
<dbReference type="PANTHER" id="PTHR23077:SF27">
    <property type="entry name" value="ATPASE FAMILY GENE 2 PROTEIN HOMOLOG A"/>
    <property type="match status" value="1"/>
</dbReference>
<dbReference type="InterPro" id="IPR003593">
    <property type="entry name" value="AAA+_ATPase"/>
</dbReference>
<dbReference type="Pfam" id="PF00004">
    <property type="entry name" value="AAA"/>
    <property type="match status" value="1"/>
</dbReference>
<dbReference type="WBParaSite" id="ACAC_0001118401-mRNA-1">
    <property type="protein sequence ID" value="ACAC_0001118401-mRNA-1"/>
    <property type="gene ID" value="ACAC_0001118401"/>
</dbReference>
<evidence type="ECO:0000256" key="3">
    <source>
        <dbReference type="ARBA" id="ARBA00022741"/>
    </source>
</evidence>
<sequence>MSSKKKATITACEECKCTTLLKDSKAHADLCSSLPDNWEMSLIKPRRLMKGFAVHLKNWEEYLPPNAGGWLRRHSVLIHPQAMEILKVTARQPVRVVTPSYDYIGVIWPCKELGVLRLSLSDESAPGEKLISIIPIWSPLHLQRISISLETTPHRVNDSLKDYVQMYLTNAYVQPGLVIPINYYGKVIRVIPEVPLDISAKNMSLEDGELESEPVVFLTADCTVSISISSSESALPKDHISSLSSIGGMHTAKKTLLDFVLTPFLNEGTCCSLLLWGLPGSGKTLLLSTIAKILGGSAYYFQSMEEFNEEYSLIPRRCIVILDWPTVDKEHRGFSKLIRLIDGNVIEIDVPMEKERLEILRSLTEAFSDDVLVEMAKRTHGFTGGDLKSLIIVSHFIEAHDDTQRLELARRRVRPTGIRQFILEVPHVSWEDIGGCEELKLEIQQAVTWPQQHRESFERLGIDPPSGILLYGPPGCSKTLVARALASESRMNFLSVKGPELFSKWVGESEKAIRDLFSRARQVAPTIIFFDEIDAVGSSRGSEKSSGVSDRVLAQLLAELDGLEKHSDVLLLAATNRPDQLDSALLRPGRLDRAIYVGLPCPATRRAIIKMRTKHMLVAGDEIVERLVDRTGAEIVAVCRHAALLAMRENIATTAVQWSHFNETLTSIVPRTDKKMLEIYERFKRGVV</sequence>